<dbReference type="OrthoDB" id="2538048at2759"/>
<evidence type="ECO:0000259" key="6">
    <source>
        <dbReference type="PROSITE" id="PS50002"/>
    </source>
</evidence>
<dbReference type="Gene3D" id="2.30.30.40">
    <property type="entry name" value="SH3 Domains"/>
    <property type="match status" value="1"/>
</dbReference>
<dbReference type="GO" id="GO:0005737">
    <property type="term" value="C:cytoplasm"/>
    <property type="evidence" value="ECO:0007669"/>
    <property type="project" value="UniProtKB-SubCell"/>
</dbReference>
<dbReference type="GO" id="GO:0051666">
    <property type="term" value="P:actin cortical patch localization"/>
    <property type="evidence" value="ECO:0007669"/>
    <property type="project" value="InterPro"/>
</dbReference>
<evidence type="ECO:0000313" key="8">
    <source>
        <dbReference type="Proteomes" id="UP000245946"/>
    </source>
</evidence>
<dbReference type="PANTHER" id="PTHR47174:SF3">
    <property type="entry name" value="BRIDGING INTEGRATOR 3"/>
    <property type="match status" value="1"/>
</dbReference>
<feature type="domain" description="SH3" evidence="6">
    <location>
        <begin position="172"/>
        <end position="230"/>
    </location>
</feature>
<dbReference type="GO" id="GO:0008289">
    <property type="term" value="F:lipid binding"/>
    <property type="evidence" value="ECO:0007669"/>
    <property type="project" value="TreeGrafter"/>
</dbReference>
<feature type="region of interest" description="Disordered" evidence="5">
    <location>
        <begin position="35"/>
        <end position="73"/>
    </location>
</feature>
<organism evidence="7 8">
    <name type="scientific">Tilletiopsis washingtonensis</name>
    <dbReference type="NCBI Taxonomy" id="58919"/>
    <lineage>
        <taxon>Eukaryota</taxon>
        <taxon>Fungi</taxon>
        <taxon>Dikarya</taxon>
        <taxon>Basidiomycota</taxon>
        <taxon>Ustilaginomycotina</taxon>
        <taxon>Exobasidiomycetes</taxon>
        <taxon>Entylomatales</taxon>
        <taxon>Entylomatales incertae sedis</taxon>
        <taxon>Tilletiopsis</taxon>
    </lineage>
</organism>
<accession>A0A316Z6U7</accession>
<sequence>MPAAVFAGLPPAERIAFFGVLDEYFSSRPHFLPGAGSASGTPAAAPSPSSAASSPPPAAAAASPFPTRADAERLRQLAPMANRAAGLANRFAGMRTSEPAAGQTASGASSDAKPHSVSSIAARGAALGSLFGSKAPAAAPAAAPAPQAAPAARAPAAARAPPSPPAAAPAAPTLGTATALYAYDGGEEEDLTVAEGETITLTERVNDEWWRGTNARGESGIVPANYLQIH</sequence>
<dbReference type="EMBL" id="KZ819301">
    <property type="protein sequence ID" value="PWN95945.1"/>
    <property type="molecule type" value="Genomic_DNA"/>
</dbReference>
<evidence type="ECO:0000256" key="3">
    <source>
        <dbReference type="ARBA" id="ARBA00022490"/>
    </source>
</evidence>
<dbReference type="PANTHER" id="PTHR47174">
    <property type="entry name" value="BRIDGING INTEGRATOR 3"/>
    <property type="match status" value="1"/>
</dbReference>
<reference evidence="7 8" key="1">
    <citation type="journal article" date="2018" name="Mol. Biol. Evol.">
        <title>Broad Genomic Sampling Reveals a Smut Pathogenic Ancestry of the Fungal Clade Ustilaginomycotina.</title>
        <authorList>
            <person name="Kijpornyongpan T."/>
            <person name="Mondo S.J."/>
            <person name="Barry K."/>
            <person name="Sandor L."/>
            <person name="Lee J."/>
            <person name="Lipzen A."/>
            <person name="Pangilinan J."/>
            <person name="LaButti K."/>
            <person name="Hainaut M."/>
            <person name="Henrissat B."/>
            <person name="Grigoriev I.V."/>
            <person name="Spatafora J.W."/>
            <person name="Aime M.C."/>
        </authorList>
    </citation>
    <scope>NUCLEOTIDE SEQUENCE [LARGE SCALE GENOMIC DNA]</scope>
    <source>
        <strain evidence="7 8">MCA 4186</strain>
    </source>
</reference>
<evidence type="ECO:0000256" key="2">
    <source>
        <dbReference type="ARBA" id="ARBA00022443"/>
    </source>
</evidence>
<evidence type="ECO:0000313" key="7">
    <source>
        <dbReference type="EMBL" id="PWN95945.1"/>
    </source>
</evidence>
<dbReference type="InterPro" id="IPR036028">
    <property type="entry name" value="SH3-like_dom_sf"/>
</dbReference>
<dbReference type="PRINTS" id="PR00499">
    <property type="entry name" value="P67PHOX"/>
</dbReference>
<dbReference type="PROSITE" id="PS50002">
    <property type="entry name" value="SH3"/>
    <property type="match status" value="1"/>
</dbReference>
<dbReference type="SUPFAM" id="SSF50044">
    <property type="entry name" value="SH3-domain"/>
    <property type="match status" value="1"/>
</dbReference>
<dbReference type="InterPro" id="IPR046982">
    <property type="entry name" value="BIN3/RVS161-like"/>
</dbReference>
<dbReference type="PRINTS" id="PR00452">
    <property type="entry name" value="SH3DOMAIN"/>
</dbReference>
<dbReference type="AlphaFoldDB" id="A0A316Z6U7"/>
<keyword evidence="2 4" id="KW-0728">SH3 domain</keyword>
<dbReference type="Pfam" id="PF00018">
    <property type="entry name" value="SH3_1"/>
    <property type="match status" value="1"/>
</dbReference>
<comment type="subcellular location">
    <subcellularLocation>
        <location evidence="1">Cytoplasm</location>
    </subcellularLocation>
</comment>
<dbReference type="GO" id="GO:0015629">
    <property type="term" value="C:actin cytoskeleton"/>
    <property type="evidence" value="ECO:0007669"/>
    <property type="project" value="TreeGrafter"/>
</dbReference>
<keyword evidence="8" id="KW-1185">Reference proteome</keyword>
<dbReference type="InterPro" id="IPR001452">
    <property type="entry name" value="SH3_domain"/>
</dbReference>
<dbReference type="Proteomes" id="UP000245946">
    <property type="component" value="Unassembled WGS sequence"/>
</dbReference>
<name>A0A316Z6U7_9BASI</name>
<dbReference type="RefSeq" id="XP_025596224.1">
    <property type="nucleotide sequence ID" value="XM_025743073.1"/>
</dbReference>
<evidence type="ECO:0000256" key="5">
    <source>
        <dbReference type="SAM" id="MobiDB-lite"/>
    </source>
</evidence>
<feature type="region of interest" description="Disordered" evidence="5">
    <location>
        <begin position="144"/>
        <end position="171"/>
    </location>
</feature>
<dbReference type="GeneID" id="37270617"/>
<feature type="compositionally biased region" description="Low complexity" evidence="5">
    <location>
        <begin position="144"/>
        <end position="160"/>
    </location>
</feature>
<keyword evidence="3" id="KW-0963">Cytoplasm</keyword>
<dbReference type="GO" id="GO:0006897">
    <property type="term" value="P:endocytosis"/>
    <property type="evidence" value="ECO:0007669"/>
    <property type="project" value="InterPro"/>
</dbReference>
<evidence type="ECO:0000256" key="4">
    <source>
        <dbReference type="PROSITE-ProRule" id="PRU00192"/>
    </source>
</evidence>
<feature type="compositionally biased region" description="Low complexity" evidence="5">
    <location>
        <begin position="35"/>
        <end position="64"/>
    </location>
</feature>
<dbReference type="SMART" id="SM00326">
    <property type="entry name" value="SH3"/>
    <property type="match status" value="1"/>
</dbReference>
<evidence type="ECO:0000256" key="1">
    <source>
        <dbReference type="ARBA" id="ARBA00004496"/>
    </source>
</evidence>
<dbReference type="GO" id="GO:0097320">
    <property type="term" value="P:plasma membrane tubulation"/>
    <property type="evidence" value="ECO:0007669"/>
    <property type="project" value="TreeGrafter"/>
</dbReference>
<dbReference type="STRING" id="58919.A0A316Z6U7"/>
<gene>
    <name evidence="7" type="ORF">FA09DRAFT_331556</name>
</gene>
<protein>
    <recommendedName>
        <fullName evidence="6">SH3 domain-containing protein</fullName>
    </recommendedName>
</protein>
<proteinExistence type="predicted"/>
<dbReference type="CDD" id="cd00174">
    <property type="entry name" value="SH3"/>
    <property type="match status" value="1"/>
</dbReference>